<dbReference type="KEGG" id="rarg:115743767"/>
<protein>
    <submittedName>
        <fullName evidence="13">Piriformospora indica-insensitive protein 2-like</fullName>
    </submittedName>
</protein>
<evidence type="ECO:0000256" key="2">
    <source>
        <dbReference type="ARBA" id="ARBA00022614"/>
    </source>
</evidence>
<evidence type="ECO:0000313" key="13">
    <source>
        <dbReference type="RefSeq" id="XP_030534577.2"/>
    </source>
</evidence>
<dbReference type="Pfam" id="PF00560">
    <property type="entry name" value="LRR_1"/>
    <property type="match status" value="1"/>
</dbReference>
<dbReference type="InterPro" id="IPR001611">
    <property type="entry name" value="Leu-rich_rpt"/>
</dbReference>
<feature type="region of interest" description="Disordered" evidence="10">
    <location>
        <begin position="413"/>
        <end position="446"/>
    </location>
</feature>
<proteinExistence type="predicted"/>
<evidence type="ECO:0000256" key="7">
    <source>
        <dbReference type="ARBA" id="ARBA00023136"/>
    </source>
</evidence>
<accession>A0A8B8PJI2</accession>
<dbReference type="SUPFAM" id="SSF52058">
    <property type="entry name" value="L domain-like"/>
    <property type="match status" value="1"/>
</dbReference>
<dbReference type="RefSeq" id="XP_030534577.2">
    <property type="nucleotide sequence ID" value="XM_030678717.2"/>
</dbReference>
<evidence type="ECO:0000256" key="5">
    <source>
        <dbReference type="ARBA" id="ARBA00022737"/>
    </source>
</evidence>
<gene>
    <name evidence="13" type="primary">LOC115743767</name>
</gene>
<evidence type="ECO:0000256" key="8">
    <source>
        <dbReference type="ARBA" id="ARBA00023170"/>
    </source>
</evidence>
<dbReference type="PANTHER" id="PTHR27000">
    <property type="entry name" value="LEUCINE-RICH REPEAT RECEPTOR-LIKE PROTEIN KINASE FAMILY PROTEIN-RELATED"/>
    <property type="match status" value="1"/>
</dbReference>
<feature type="signal peptide" evidence="11">
    <location>
        <begin position="1"/>
        <end position="29"/>
    </location>
</feature>
<evidence type="ECO:0000256" key="11">
    <source>
        <dbReference type="SAM" id="SignalP"/>
    </source>
</evidence>
<dbReference type="Proteomes" id="UP000827889">
    <property type="component" value="Chromosome 6"/>
</dbReference>
<evidence type="ECO:0000256" key="4">
    <source>
        <dbReference type="ARBA" id="ARBA00022729"/>
    </source>
</evidence>
<keyword evidence="8" id="KW-0675">Receptor</keyword>
<evidence type="ECO:0000313" key="12">
    <source>
        <dbReference type="Proteomes" id="UP000827889"/>
    </source>
</evidence>
<keyword evidence="2" id="KW-0433">Leucine-rich repeat</keyword>
<keyword evidence="3" id="KW-0812">Transmembrane</keyword>
<organism evidence="12 13">
    <name type="scientific">Rhodamnia argentea</name>
    <dbReference type="NCBI Taxonomy" id="178133"/>
    <lineage>
        <taxon>Eukaryota</taxon>
        <taxon>Viridiplantae</taxon>
        <taxon>Streptophyta</taxon>
        <taxon>Embryophyta</taxon>
        <taxon>Tracheophyta</taxon>
        <taxon>Spermatophyta</taxon>
        <taxon>Magnoliopsida</taxon>
        <taxon>eudicotyledons</taxon>
        <taxon>Gunneridae</taxon>
        <taxon>Pentapetalae</taxon>
        <taxon>rosids</taxon>
        <taxon>malvids</taxon>
        <taxon>Myrtales</taxon>
        <taxon>Myrtaceae</taxon>
        <taxon>Myrtoideae</taxon>
        <taxon>Myrteae</taxon>
        <taxon>Australasian group</taxon>
        <taxon>Rhodamnia</taxon>
    </lineage>
</organism>
<dbReference type="GO" id="GO:0005886">
    <property type="term" value="C:plasma membrane"/>
    <property type="evidence" value="ECO:0007669"/>
    <property type="project" value="UniProtKB-SubCell"/>
</dbReference>
<dbReference type="GO" id="GO:0051707">
    <property type="term" value="P:response to other organism"/>
    <property type="evidence" value="ECO:0007669"/>
    <property type="project" value="UniProtKB-ARBA"/>
</dbReference>
<keyword evidence="12" id="KW-1185">Reference proteome</keyword>
<dbReference type="AlphaFoldDB" id="A0A8B8PJI2"/>
<dbReference type="Pfam" id="PF13855">
    <property type="entry name" value="LRR_8"/>
    <property type="match status" value="2"/>
</dbReference>
<dbReference type="PANTHER" id="PTHR27000:SF768">
    <property type="entry name" value="PIRIFORMOSPORA INDICA-INSENSITIVE PROTEIN 2-LIKE ISOFORM X1"/>
    <property type="match status" value="1"/>
</dbReference>
<dbReference type="GeneID" id="115743767"/>
<keyword evidence="4 11" id="KW-0732">Signal</keyword>
<evidence type="ECO:0000256" key="10">
    <source>
        <dbReference type="SAM" id="MobiDB-lite"/>
    </source>
</evidence>
<dbReference type="Gene3D" id="3.80.10.10">
    <property type="entry name" value="Ribonuclease Inhibitor"/>
    <property type="match status" value="3"/>
</dbReference>
<dbReference type="PROSITE" id="PS51257">
    <property type="entry name" value="PROKAR_LIPOPROTEIN"/>
    <property type="match status" value="1"/>
</dbReference>
<sequence length="504" mass="54041">MKMSFGPPLCFLIVLLLLSLSLLSVSCRGQEQENGSSGAPMERREQEALYSAIQGFVGRWWNGSDLYPDPCGWTPIQGVSCDLYNGSWYVSALNIGPVYENSLNCAQDAGFTHHLFELKHLTTLSIYSCFLSPHQSPVRISSFSWGALSNTLESVEFRSNPGLVGMIPTSIGSLKHLQSLILLENGLTGPLPLELGNLISLKRLVLSSNGFVGQIPPALGGLSNLLILDCSRNNLSGPLPLTFGGLTTLLKLDLSNNNLDGSLPRELGNMRNLTLLDLGGNKISGGLIEDIQGMVSLKEMVMSNNPTLRGELAGIEWTNLEDLEVLDLSNTGLRGHIPESMTQLKRLRFLGLSDNSLSGTPPPKLASLPCISALYLNGNNLTGQLDFPGTFFSKMGRRFGAWNNPSLCHRLPLTPSSSSSSSGADAPFGVRPCSREGNASSSSNHVGSSLSIAKISEGRDDLHWDLQVEVSVGCPSRGGDGSWWGSRGKVTMALVGVALIVVFV</sequence>
<keyword evidence="7" id="KW-0472">Membrane</keyword>
<evidence type="ECO:0000256" key="9">
    <source>
        <dbReference type="ARBA" id="ARBA00023180"/>
    </source>
</evidence>
<evidence type="ECO:0000256" key="3">
    <source>
        <dbReference type="ARBA" id="ARBA00022692"/>
    </source>
</evidence>
<keyword evidence="5" id="KW-0677">Repeat</keyword>
<keyword evidence="6" id="KW-1133">Transmembrane helix</keyword>
<evidence type="ECO:0000256" key="6">
    <source>
        <dbReference type="ARBA" id="ARBA00022989"/>
    </source>
</evidence>
<evidence type="ECO:0000256" key="1">
    <source>
        <dbReference type="ARBA" id="ARBA00004479"/>
    </source>
</evidence>
<feature type="chain" id="PRO_5047315027" evidence="11">
    <location>
        <begin position="30"/>
        <end position="504"/>
    </location>
</feature>
<keyword evidence="9" id="KW-0325">Glycoprotein</keyword>
<name>A0A8B8PJI2_9MYRT</name>
<comment type="subcellular location">
    <subcellularLocation>
        <location evidence="1">Membrane</location>
        <topology evidence="1">Single-pass type I membrane protein</topology>
    </subcellularLocation>
</comment>
<dbReference type="InterPro" id="IPR032675">
    <property type="entry name" value="LRR_dom_sf"/>
</dbReference>
<reference evidence="13" key="1">
    <citation type="submission" date="2025-08" db="UniProtKB">
        <authorList>
            <consortium name="RefSeq"/>
        </authorList>
    </citation>
    <scope>IDENTIFICATION</scope>
    <source>
        <tissue evidence="13">Leaf</tissue>
    </source>
</reference>